<dbReference type="Gene3D" id="1.20.5.110">
    <property type="match status" value="1"/>
</dbReference>
<evidence type="ECO:0000256" key="14">
    <source>
        <dbReference type="ARBA" id="ARBA00072070"/>
    </source>
</evidence>
<dbReference type="GO" id="GO:0000149">
    <property type="term" value="F:SNARE binding"/>
    <property type="evidence" value="ECO:0007669"/>
    <property type="project" value="TreeGrafter"/>
</dbReference>
<evidence type="ECO:0000256" key="12">
    <source>
        <dbReference type="ARBA" id="ARBA00037862"/>
    </source>
</evidence>
<evidence type="ECO:0000256" key="1">
    <source>
        <dbReference type="ARBA" id="ARBA00004586"/>
    </source>
</evidence>
<dbReference type="PANTHER" id="PTHR21230:SF1">
    <property type="entry name" value="GOLGI SNAP RECEPTOR COMPLEX MEMBER 2"/>
    <property type="match status" value="1"/>
</dbReference>
<keyword evidence="9" id="KW-0175">Coiled coil</keyword>
<dbReference type="GO" id="GO:0006906">
    <property type="term" value="P:vesicle fusion"/>
    <property type="evidence" value="ECO:0007669"/>
    <property type="project" value="TreeGrafter"/>
</dbReference>
<dbReference type="PANTHER" id="PTHR21230">
    <property type="entry name" value="VESICLE TRANSPORT V-SNARE PROTEIN VTI1-RELATED"/>
    <property type="match status" value="1"/>
</dbReference>
<keyword evidence="5 17" id="KW-0653">Protein transport</keyword>
<dbReference type="PIRSF" id="PIRSF028865">
    <property type="entry name" value="Membrin-2"/>
    <property type="match status" value="1"/>
</dbReference>
<dbReference type="Pfam" id="PF12352">
    <property type="entry name" value="V-SNARE_C"/>
    <property type="match status" value="1"/>
</dbReference>
<evidence type="ECO:0000313" key="20">
    <source>
        <dbReference type="Proteomes" id="UP000827092"/>
    </source>
</evidence>
<keyword evidence="6 18" id="KW-1133">Transmembrane helix</keyword>
<evidence type="ECO:0000256" key="3">
    <source>
        <dbReference type="ARBA" id="ARBA00022692"/>
    </source>
</evidence>
<evidence type="ECO:0000256" key="2">
    <source>
        <dbReference type="ARBA" id="ARBA00022448"/>
    </source>
</evidence>
<proteinExistence type="inferred from homology"/>
<evidence type="ECO:0000256" key="5">
    <source>
        <dbReference type="ARBA" id="ARBA00022927"/>
    </source>
</evidence>
<keyword evidence="3 18" id="KW-0812">Transmembrane</keyword>
<dbReference type="GO" id="GO:0015031">
    <property type="term" value="P:protein transport"/>
    <property type="evidence" value="ECO:0007669"/>
    <property type="project" value="UniProtKB-KW"/>
</dbReference>
<dbReference type="EMBL" id="JAFNEN010000247">
    <property type="protein sequence ID" value="KAG8188188.1"/>
    <property type="molecule type" value="Genomic_DNA"/>
</dbReference>
<comment type="function">
    <text evidence="11 17">Involved in transport of proteins from the cis/medial-Golgi to the trans-Golgi network.</text>
</comment>
<dbReference type="GO" id="GO:0012507">
    <property type="term" value="C:ER to Golgi transport vesicle membrane"/>
    <property type="evidence" value="ECO:0007669"/>
    <property type="project" value="TreeGrafter"/>
</dbReference>
<dbReference type="GO" id="GO:0005794">
    <property type="term" value="C:Golgi apparatus"/>
    <property type="evidence" value="ECO:0007669"/>
    <property type="project" value="UniProtKB-SubCell"/>
</dbReference>
<keyword evidence="8" id="KW-0333">Golgi apparatus</keyword>
<comment type="similarity">
    <text evidence="13 17">Belongs to the GOSR2 family.</text>
</comment>
<evidence type="ECO:0000256" key="11">
    <source>
        <dbReference type="ARBA" id="ARBA00037078"/>
    </source>
</evidence>
<organism evidence="19 20">
    <name type="scientific">Oedothorax gibbosus</name>
    <dbReference type="NCBI Taxonomy" id="931172"/>
    <lineage>
        <taxon>Eukaryota</taxon>
        <taxon>Metazoa</taxon>
        <taxon>Ecdysozoa</taxon>
        <taxon>Arthropoda</taxon>
        <taxon>Chelicerata</taxon>
        <taxon>Arachnida</taxon>
        <taxon>Araneae</taxon>
        <taxon>Araneomorphae</taxon>
        <taxon>Entelegynae</taxon>
        <taxon>Araneoidea</taxon>
        <taxon>Linyphiidae</taxon>
        <taxon>Erigoninae</taxon>
        <taxon>Oedothorax</taxon>
    </lineage>
</organism>
<gene>
    <name evidence="19" type="ORF">JTE90_019466</name>
</gene>
<keyword evidence="2 17" id="KW-0813">Transport</keyword>
<name>A0AAV6UWL0_9ARAC</name>
<comment type="subcellular location">
    <subcellularLocation>
        <location evidence="1">Endoplasmic reticulum membrane</location>
    </subcellularLocation>
    <subcellularLocation>
        <location evidence="12">Golgi apparatus</location>
        <location evidence="12">cis-Golgi network membrane</location>
        <topology evidence="12">Single-pass type IV membrane protein</topology>
    </subcellularLocation>
</comment>
<feature type="transmembrane region" description="Helical" evidence="18">
    <location>
        <begin position="192"/>
        <end position="212"/>
    </location>
</feature>
<dbReference type="Proteomes" id="UP000827092">
    <property type="component" value="Unassembled WGS sequence"/>
</dbReference>
<reference evidence="19 20" key="1">
    <citation type="journal article" date="2022" name="Nat. Ecol. Evol.">
        <title>A masculinizing supergene underlies an exaggerated male reproductive morph in a spider.</title>
        <authorList>
            <person name="Hendrickx F."/>
            <person name="De Corte Z."/>
            <person name="Sonet G."/>
            <person name="Van Belleghem S.M."/>
            <person name="Kostlbacher S."/>
            <person name="Vangestel C."/>
        </authorList>
    </citation>
    <scope>NUCLEOTIDE SEQUENCE [LARGE SCALE GENOMIC DNA]</scope>
    <source>
        <strain evidence="19">W744_W776</strain>
    </source>
</reference>
<dbReference type="InterPro" id="IPR027027">
    <property type="entry name" value="GOSR2/Membrin/Bos1"/>
</dbReference>
<keyword evidence="7" id="KW-0007">Acetylation</keyword>
<sequence>MDLLYHRTFAMMEEVHRQFVRLEHSPVDKAVLVERDIQNLLDSISDNCGKLDILVNKELPNKRVAARVQVDQLKYDQRHYQTSLQSAMQRRMRREQETRERDELLNQKFSTNRDQNTTIMIDHALQHNTSLQGAHRGVDDLLGQGASVLGNLREQRSTLKGAHKKILDIANTLGLSNTVMRLIEKRAYTDRYVLFGGMFITCCIMFIVVKYIA</sequence>
<evidence type="ECO:0000256" key="15">
    <source>
        <dbReference type="ARBA" id="ARBA00076985"/>
    </source>
</evidence>
<evidence type="ECO:0000256" key="8">
    <source>
        <dbReference type="ARBA" id="ARBA00023034"/>
    </source>
</evidence>
<accession>A0AAV6UWL0</accession>
<comment type="caution">
    <text evidence="19">The sequence shown here is derived from an EMBL/GenBank/DDBJ whole genome shotgun (WGS) entry which is preliminary data.</text>
</comment>
<dbReference type="SUPFAM" id="SSF58038">
    <property type="entry name" value="SNARE fusion complex"/>
    <property type="match status" value="1"/>
</dbReference>
<evidence type="ECO:0000256" key="10">
    <source>
        <dbReference type="ARBA" id="ARBA00023136"/>
    </source>
</evidence>
<evidence type="ECO:0000256" key="4">
    <source>
        <dbReference type="ARBA" id="ARBA00022824"/>
    </source>
</evidence>
<keyword evidence="4" id="KW-0256">Endoplasmic reticulum</keyword>
<evidence type="ECO:0000256" key="6">
    <source>
        <dbReference type="ARBA" id="ARBA00022989"/>
    </source>
</evidence>
<evidence type="ECO:0000256" key="16">
    <source>
        <dbReference type="ARBA" id="ARBA00080151"/>
    </source>
</evidence>
<evidence type="ECO:0000256" key="18">
    <source>
        <dbReference type="SAM" id="Phobius"/>
    </source>
</evidence>
<dbReference type="AlphaFoldDB" id="A0AAV6UWL0"/>
<dbReference type="GO" id="GO:0005789">
    <property type="term" value="C:endoplasmic reticulum membrane"/>
    <property type="evidence" value="ECO:0007669"/>
    <property type="project" value="UniProtKB-SubCell"/>
</dbReference>
<evidence type="ECO:0000256" key="13">
    <source>
        <dbReference type="ARBA" id="ARBA00038172"/>
    </source>
</evidence>
<evidence type="ECO:0000256" key="7">
    <source>
        <dbReference type="ARBA" id="ARBA00022990"/>
    </source>
</evidence>
<dbReference type="GO" id="GO:0005484">
    <property type="term" value="F:SNAP receptor activity"/>
    <property type="evidence" value="ECO:0007669"/>
    <property type="project" value="InterPro"/>
</dbReference>
<protein>
    <recommendedName>
        <fullName evidence="14">Golgi SNAP receptor complex member 2</fullName>
    </recommendedName>
    <alternativeName>
        <fullName evidence="15">27 kDa Golgi SNARE protein</fullName>
    </alternativeName>
    <alternativeName>
        <fullName evidence="16">Membrin</fullName>
    </alternativeName>
</protein>
<dbReference type="CDD" id="cd15863">
    <property type="entry name" value="SNARE_GS27"/>
    <property type="match status" value="1"/>
</dbReference>
<keyword evidence="10 17" id="KW-0472">Membrane</keyword>
<keyword evidence="20" id="KW-1185">Reference proteome</keyword>
<evidence type="ECO:0000256" key="9">
    <source>
        <dbReference type="ARBA" id="ARBA00023054"/>
    </source>
</evidence>
<evidence type="ECO:0000313" key="19">
    <source>
        <dbReference type="EMBL" id="KAG8188188.1"/>
    </source>
</evidence>
<dbReference type="FunFam" id="1.20.5.110:FF:000044">
    <property type="entry name" value="Golgi SNAP receptor complex member 2"/>
    <property type="match status" value="1"/>
</dbReference>
<dbReference type="GO" id="GO:0031201">
    <property type="term" value="C:SNARE complex"/>
    <property type="evidence" value="ECO:0007669"/>
    <property type="project" value="TreeGrafter"/>
</dbReference>
<evidence type="ECO:0000256" key="17">
    <source>
        <dbReference type="PIRNR" id="PIRNR028865"/>
    </source>
</evidence>
<dbReference type="GO" id="GO:0031902">
    <property type="term" value="C:late endosome membrane"/>
    <property type="evidence" value="ECO:0007669"/>
    <property type="project" value="TreeGrafter"/>
</dbReference>